<dbReference type="PANTHER" id="PTHR31668">
    <property type="entry name" value="GLUCOSE TRANSPORT TRANSCRIPTION REGULATOR RGT1-RELATED-RELATED"/>
    <property type="match status" value="1"/>
</dbReference>
<keyword evidence="6" id="KW-1185">Reference proteome</keyword>
<proteinExistence type="predicted"/>
<feature type="region of interest" description="Disordered" evidence="2">
    <location>
        <begin position="53"/>
        <end position="83"/>
    </location>
</feature>
<dbReference type="GO" id="GO:0008270">
    <property type="term" value="F:zinc ion binding"/>
    <property type="evidence" value="ECO:0007669"/>
    <property type="project" value="InterPro"/>
</dbReference>
<dbReference type="EMBL" id="LXJU01000014">
    <property type="protein sequence ID" value="OGE51209.1"/>
    <property type="molecule type" value="Genomic_DNA"/>
</dbReference>
<dbReference type="GO" id="GO:0003677">
    <property type="term" value="F:DNA binding"/>
    <property type="evidence" value="ECO:0007669"/>
    <property type="project" value="InterPro"/>
</dbReference>
<keyword evidence="3" id="KW-0472">Membrane</keyword>
<dbReference type="GO" id="GO:0006351">
    <property type="term" value="P:DNA-templated transcription"/>
    <property type="evidence" value="ECO:0007669"/>
    <property type="project" value="InterPro"/>
</dbReference>
<dbReference type="CDD" id="cd12148">
    <property type="entry name" value="fungal_TF_MHR"/>
    <property type="match status" value="1"/>
</dbReference>
<dbReference type="STRING" id="1835702.A0A1F5LE56"/>
<evidence type="ECO:0000256" key="3">
    <source>
        <dbReference type="SAM" id="Phobius"/>
    </source>
</evidence>
<dbReference type="InterPro" id="IPR007219">
    <property type="entry name" value="XnlR_reg_dom"/>
</dbReference>
<feature type="compositionally biased region" description="Polar residues" evidence="2">
    <location>
        <begin position="66"/>
        <end position="78"/>
    </location>
</feature>
<feature type="transmembrane region" description="Helical" evidence="3">
    <location>
        <begin position="417"/>
        <end position="439"/>
    </location>
</feature>
<organism evidence="5 6">
    <name type="scientific">Penicillium arizonense</name>
    <dbReference type="NCBI Taxonomy" id="1835702"/>
    <lineage>
        <taxon>Eukaryota</taxon>
        <taxon>Fungi</taxon>
        <taxon>Dikarya</taxon>
        <taxon>Ascomycota</taxon>
        <taxon>Pezizomycotina</taxon>
        <taxon>Eurotiomycetes</taxon>
        <taxon>Eurotiomycetidae</taxon>
        <taxon>Eurotiales</taxon>
        <taxon>Aspergillaceae</taxon>
        <taxon>Penicillium</taxon>
    </lineage>
</organism>
<dbReference type="SMART" id="SM00906">
    <property type="entry name" value="Fungal_trans"/>
    <property type="match status" value="1"/>
</dbReference>
<keyword evidence="3" id="KW-1133">Transmembrane helix</keyword>
<dbReference type="OrthoDB" id="2740448at2759"/>
<reference evidence="5 6" key="1">
    <citation type="journal article" date="2016" name="Sci. Rep.">
        <title>Penicillium arizonense, a new, genome sequenced fungal species, reveals a high chemical diversity in secreted metabolites.</title>
        <authorList>
            <person name="Grijseels S."/>
            <person name="Nielsen J.C."/>
            <person name="Randelovic M."/>
            <person name="Nielsen J."/>
            <person name="Nielsen K.F."/>
            <person name="Workman M."/>
            <person name="Frisvad J.C."/>
        </authorList>
    </citation>
    <scope>NUCLEOTIDE SEQUENCE [LARGE SCALE GENOMIC DNA]</scope>
    <source>
        <strain evidence="5 6">CBS 141311</strain>
    </source>
</reference>
<sequence length="505" mass="57307">MEGTDRSRLKRSRLKTRIAKPSDISIWNDVNQNGVLLEVLRRLKRLEDHCGLEKSPDIDEDADSPMTFSSVDSDTSRPVSLDKSHAPTMPGVIGDYYESYQFEGFKIPLEKSFLLSIPDLLENPHIQLDYTSQIIYHTVRLQGIILDPGSHKDNGGLITNLYRKCFALTDCWLDHIQNTYADLFVAVSMSLEACNSEVAWKMLGHACTIAKALGYFSVDGNPGETNGQPSLSQGSIIGETETDKNRKRFEFWHLLRTDCLFRLSFGKPTLMPAGSWKVNFPDPTITGVDDESSRFIQIHFLASMRLALVVMKYLDWADAGPDPDPVLHDTTVDSFLEEVQLIMSDWDTDELLRMAKTQIDTWFCVDMVFSSYKFLIVLHQSKKSDQDRHKLPHQAVDISRKSIKMFQSLLGSSLHGFWGISLILLHQFIPFFILCLDIIGNPERGDLETDLTSVTWITDYVEKIVEERSELRPVMIIMKAMILACHQVKTNHLTSSMTGNELAGY</sequence>
<dbReference type="InterPro" id="IPR050797">
    <property type="entry name" value="Carb_Metab_Trans_Reg"/>
</dbReference>
<feature type="domain" description="Xylanolytic transcriptional activator regulatory" evidence="4">
    <location>
        <begin position="199"/>
        <end position="287"/>
    </location>
</feature>
<evidence type="ECO:0000259" key="4">
    <source>
        <dbReference type="SMART" id="SM00906"/>
    </source>
</evidence>
<evidence type="ECO:0000313" key="5">
    <source>
        <dbReference type="EMBL" id="OGE51209.1"/>
    </source>
</evidence>
<dbReference type="GO" id="GO:0001080">
    <property type="term" value="P:nitrogen catabolite activation of transcription from RNA polymerase II promoter"/>
    <property type="evidence" value="ECO:0007669"/>
    <property type="project" value="TreeGrafter"/>
</dbReference>
<dbReference type="GeneID" id="34578296"/>
<keyword evidence="3" id="KW-0812">Transmembrane</keyword>
<name>A0A1F5LE56_PENAI</name>
<comment type="caution">
    <text evidence="5">The sequence shown here is derived from an EMBL/GenBank/DDBJ whole genome shotgun (WGS) entry which is preliminary data.</text>
</comment>
<keyword evidence="1" id="KW-0539">Nucleus</keyword>
<dbReference type="PANTHER" id="PTHR31668:SF4">
    <property type="entry name" value="TRANSCRIPTIONAL ACTIVATOR PROTEIN DAL81"/>
    <property type="match status" value="1"/>
</dbReference>
<dbReference type="AlphaFoldDB" id="A0A1F5LE56"/>
<dbReference type="GO" id="GO:0005634">
    <property type="term" value="C:nucleus"/>
    <property type="evidence" value="ECO:0007669"/>
    <property type="project" value="TreeGrafter"/>
</dbReference>
<evidence type="ECO:0000256" key="2">
    <source>
        <dbReference type="SAM" id="MobiDB-lite"/>
    </source>
</evidence>
<gene>
    <name evidence="5" type="ORF">PENARI_c014G07738</name>
</gene>
<accession>A0A1F5LE56</accession>
<dbReference type="Proteomes" id="UP000177622">
    <property type="component" value="Unassembled WGS sequence"/>
</dbReference>
<dbReference type="RefSeq" id="XP_022486654.1">
    <property type="nucleotide sequence ID" value="XM_022633562.1"/>
</dbReference>
<evidence type="ECO:0000256" key="1">
    <source>
        <dbReference type="ARBA" id="ARBA00023242"/>
    </source>
</evidence>
<evidence type="ECO:0000313" key="6">
    <source>
        <dbReference type="Proteomes" id="UP000177622"/>
    </source>
</evidence>
<protein>
    <recommendedName>
        <fullName evidence="4">Xylanolytic transcriptional activator regulatory domain-containing protein</fullName>
    </recommendedName>
</protein>